<reference evidence="2" key="1">
    <citation type="submission" date="2012-02" db="EMBL/GenBank/DDBJ databases">
        <title>Genome sequencing of Giardia lamblia Genotypes A2 and B isolates (DH and GS) and comparative analysis with the genomes of Genotypes A1 and E (WB and Pig).</title>
        <authorList>
            <person name="Adam R."/>
            <person name="Dahlstrom E."/>
            <person name="Martens C."/>
            <person name="Bruno D."/>
            <person name="Barbian K."/>
            <person name="Porcella S.F."/>
            <person name="Nash T."/>
        </authorList>
    </citation>
    <scope>NUCLEOTIDE SEQUENCE</scope>
    <source>
        <strain evidence="2">DH</strain>
    </source>
</reference>
<comment type="caution">
    <text evidence="1">The sequence shown here is derived from an EMBL/GenBank/DDBJ whole genome shotgun (WGS) entry which is preliminary data.</text>
</comment>
<evidence type="ECO:0000313" key="2">
    <source>
        <dbReference type="Proteomes" id="UP000018320"/>
    </source>
</evidence>
<dbReference type="VEuPathDB" id="GiardiaDB:QR46_0590"/>
<organism evidence="1 2">
    <name type="scientific">Giardia intestinalis</name>
    <name type="common">Giardia lamblia</name>
    <dbReference type="NCBI Taxonomy" id="5741"/>
    <lineage>
        <taxon>Eukaryota</taxon>
        <taxon>Metamonada</taxon>
        <taxon>Diplomonadida</taxon>
        <taxon>Hexamitidae</taxon>
        <taxon>Giardiinae</taxon>
        <taxon>Giardia</taxon>
    </lineage>
</organism>
<protein>
    <submittedName>
        <fullName evidence="1">Uncharacterized protein</fullName>
    </submittedName>
</protein>
<proteinExistence type="predicted"/>
<reference evidence="1 2" key="2">
    <citation type="journal article" date="2013" name="Genome Biol. Evol.">
        <title>Genome sequencing of Giardia lamblia genotypes A2 and B isolates (DH and GS) and comparative analysis with the genomes of genotypes A1 and E (WB and Pig).</title>
        <authorList>
            <person name="Adam R.D."/>
            <person name="Dahlstrom E.W."/>
            <person name="Martens C.A."/>
            <person name="Bruno D.P."/>
            <person name="Barbian K.D."/>
            <person name="Ricklefs S.M."/>
            <person name="Hernandez M.M."/>
            <person name="Narla N.P."/>
            <person name="Patel R.B."/>
            <person name="Porcella S.F."/>
            <person name="Nash T.E."/>
        </authorList>
    </citation>
    <scope>NUCLEOTIDE SEQUENCE [LARGE SCALE GENOMIC DNA]</scope>
    <source>
        <strain evidence="1 2">DH</strain>
    </source>
</reference>
<feature type="non-terminal residue" evidence="1">
    <location>
        <position position="1"/>
    </location>
</feature>
<gene>
    <name evidence="1" type="ORF">DHA2_152733</name>
</gene>
<name>V6TFB5_GIAIN</name>
<dbReference type="AlphaFoldDB" id="V6TFB5"/>
<sequence>VRPMSRLLAFKILGKLVMDFNGVVCPTGFSRPITFIRGCTLCTALQDTLLYSDGCSVYMIKELDSQKQEETPGTAIEPLQLIFLDQREAITDSDLIIVLHALPDAPKKHVALATLGGAVYLAELADSTLYLAMLHQTECYGAKAFLSGIVEGRKLLGVLCTSASHLFIFDVEKATLLFETCIDVDVPVSGVFSGSNLYLVCRQSLIAYDVVYQQDTSVSVMFKSFARLPLNGARVLCSRFSHSGIFLLGLNTRQVCAVDKTGASVSTWCKVSKYEPLYVLDSRGTTGTERITIAAVSNEVTTQQQGSKERVSEFRTDGMIIGMAETATFLVFLTEETIYFYLRDKKQAE</sequence>
<evidence type="ECO:0000313" key="1">
    <source>
        <dbReference type="EMBL" id="ESU37451.1"/>
    </source>
</evidence>
<accession>V6TFB5</accession>
<dbReference type="VEuPathDB" id="GiardiaDB:GL50803_0017374"/>
<dbReference type="EMBL" id="AHGT01000026">
    <property type="protein sequence ID" value="ESU37451.1"/>
    <property type="molecule type" value="Genomic_DNA"/>
</dbReference>
<dbReference type="Proteomes" id="UP000018320">
    <property type="component" value="Unassembled WGS sequence"/>
</dbReference>
<dbReference type="VEuPathDB" id="GiardiaDB:GL50581_3543"/>
<dbReference type="VEuPathDB" id="GiardiaDB:DHA2_152733"/>